<keyword evidence="3" id="KW-1185">Reference proteome</keyword>
<proteinExistence type="predicted"/>
<evidence type="ECO:0000313" key="3">
    <source>
        <dbReference type="Proteomes" id="UP000613582"/>
    </source>
</evidence>
<name>A0A8J2V6S9_9PROT</name>
<keyword evidence="1" id="KW-1133">Transmembrane helix</keyword>
<organism evidence="2 3">
    <name type="scientific">Aquisalinus flavus</name>
    <dbReference type="NCBI Taxonomy" id="1526572"/>
    <lineage>
        <taxon>Bacteria</taxon>
        <taxon>Pseudomonadati</taxon>
        <taxon>Pseudomonadota</taxon>
        <taxon>Alphaproteobacteria</taxon>
        <taxon>Parvularculales</taxon>
        <taxon>Parvularculaceae</taxon>
        <taxon>Aquisalinus</taxon>
    </lineage>
</organism>
<comment type="caution">
    <text evidence="2">The sequence shown here is derived from an EMBL/GenBank/DDBJ whole genome shotgun (WGS) entry which is preliminary data.</text>
</comment>
<dbReference type="RefSeq" id="WP_188159376.1">
    <property type="nucleotide sequence ID" value="NZ_BMGH01000001.1"/>
</dbReference>
<feature type="transmembrane region" description="Helical" evidence="1">
    <location>
        <begin position="12"/>
        <end position="33"/>
    </location>
</feature>
<sequence>MAEIPVKKTGGFPVWAWIAALAILALLAFWLFAGGTDEYAEDETATETDYADTGTISTIAAIRSRDDLSSLDGRDAAFDGVDVTDVVGDRTFRIADGSGNDLFVVLDQVPSPDQPMVEGRYDINPGQTIDIEGELRIVENGRIDGERIEDMPRDTQLYLWADEVTILERS</sequence>
<dbReference type="Proteomes" id="UP000613582">
    <property type="component" value="Unassembled WGS sequence"/>
</dbReference>
<evidence type="ECO:0000313" key="2">
    <source>
        <dbReference type="EMBL" id="GGC96265.1"/>
    </source>
</evidence>
<evidence type="ECO:0000256" key="1">
    <source>
        <dbReference type="SAM" id="Phobius"/>
    </source>
</evidence>
<dbReference type="EMBL" id="BMGH01000001">
    <property type="protein sequence ID" value="GGC96265.1"/>
    <property type="molecule type" value="Genomic_DNA"/>
</dbReference>
<keyword evidence="1" id="KW-0472">Membrane</keyword>
<reference evidence="2" key="2">
    <citation type="submission" date="2020-09" db="EMBL/GenBank/DDBJ databases">
        <authorList>
            <person name="Sun Q."/>
            <person name="Zhou Y."/>
        </authorList>
    </citation>
    <scope>NUCLEOTIDE SEQUENCE</scope>
    <source>
        <strain evidence="2">CGMCC 1.12921</strain>
    </source>
</reference>
<keyword evidence="1" id="KW-0812">Transmembrane</keyword>
<reference evidence="2" key="1">
    <citation type="journal article" date="2014" name="Int. J. Syst. Evol. Microbiol.">
        <title>Complete genome sequence of Corynebacterium casei LMG S-19264T (=DSM 44701T), isolated from a smear-ripened cheese.</title>
        <authorList>
            <consortium name="US DOE Joint Genome Institute (JGI-PGF)"/>
            <person name="Walter F."/>
            <person name="Albersmeier A."/>
            <person name="Kalinowski J."/>
            <person name="Ruckert C."/>
        </authorList>
    </citation>
    <scope>NUCLEOTIDE SEQUENCE</scope>
    <source>
        <strain evidence="2">CGMCC 1.12921</strain>
    </source>
</reference>
<protein>
    <submittedName>
        <fullName evidence="2">Uncharacterized protein</fullName>
    </submittedName>
</protein>
<accession>A0A8J2V6S9</accession>
<gene>
    <name evidence="2" type="ORF">GCM10011342_01340</name>
</gene>
<dbReference type="AlphaFoldDB" id="A0A8J2V6S9"/>